<evidence type="ECO:0000256" key="9">
    <source>
        <dbReference type="ARBA" id="ARBA00016549"/>
    </source>
</evidence>
<dbReference type="EC" id="4.1.3.17" evidence="7"/>
<dbReference type="Proteomes" id="UP000182130">
    <property type="component" value="Unassembled WGS sequence"/>
</dbReference>
<comment type="cofactor">
    <cofactor evidence="3">
        <name>a divalent metal cation</name>
        <dbReference type="ChEBI" id="CHEBI:60240"/>
    </cofactor>
</comment>
<evidence type="ECO:0000256" key="10">
    <source>
        <dbReference type="ARBA" id="ARBA00022723"/>
    </source>
</evidence>
<evidence type="ECO:0000256" key="16">
    <source>
        <dbReference type="ARBA" id="ARBA00047973"/>
    </source>
</evidence>
<comment type="catalytic activity">
    <reaction evidence="16">
        <text>oxaloacetate + H(+) = pyruvate + CO2</text>
        <dbReference type="Rhea" id="RHEA:15641"/>
        <dbReference type="ChEBI" id="CHEBI:15361"/>
        <dbReference type="ChEBI" id="CHEBI:15378"/>
        <dbReference type="ChEBI" id="CHEBI:16452"/>
        <dbReference type="ChEBI" id="CHEBI:16526"/>
        <dbReference type="EC" id="4.1.1.112"/>
    </reaction>
</comment>
<dbReference type="GO" id="GO:0046395">
    <property type="term" value="P:carboxylic acid catabolic process"/>
    <property type="evidence" value="ECO:0007669"/>
    <property type="project" value="UniProtKB-ARBA"/>
</dbReference>
<keyword evidence="11 18" id="KW-0460">Magnesium</keyword>
<comment type="subunit">
    <text evidence="5">Homotrimer.</text>
</comment>
<dbReference type="GO" id="GO:0046872">
    <property type="term" value="F:metal ion binding"/>
    <property type="evidence" value="ECO:0007669"/>
    <property type="project" value="UniProtKB-KW"/>
</dbReference>
<comment type="similarity">
    <text evidence="17">Belongs to the LigK/PcmE family.</text>
</comment>
<feature type="binding site" evidence="18">
    <location>
        <begin position="94"/>
        <end position="97"/>
    </location>
    <ligand>
        <name>substrate</name>
    </ligand>
</feature>
<feature type="binding site" evidence="18">
    <location>
        <position position="117"/>
    </location>
    <ligand>
        <name>Mg(2+)</name>
        <dbReference type="ChEBI" id="CHEBI:18420"/>
    </ligand>
</feature>
<evidence type="ECO:0000256" key="13">
    <source>
        <dbReference type="ARBA" id="ARBA00025046"/>
    </source>
</evidence>
<evidence type="ECO:0000256" key="14">
    <source>
        <dbReference type="ARBA" id="ARBA00030169"/>
    </source>
</evidence>
<dbReference type="GO" id="GO:0032787">
    <property type="term" value="P:monocarboxylic acid metabolic process"/>
    <property type="evidence" value="ECO:0007669"/>
    <property type="project" value="UniProtKB-ARBA"/>
</dbReference>
<organism evidence="19 20">
    <name type="scientific">Arthrobacter cupressi</name>
    <dbReference type="NCBI Taxonomy" id="1045773"/>
    <lineage>
        <taxon>Bacteria</taxon>
        <taxon>Bacillati</taxon>
        <taxon>Actinomycetota</taxon>
        <taxon>Actinomycetes</taxon>
        <taxon>Micrococcales</taxon>
        <taxon>Micrococcaceae</taxon>
        <taxon>Arthrobacter</taxon>
    </lineage>
</organism>
<name>A0A1G8Q0G5_9MICC</name>
<dbReference type="PANTHER" id="PTHR33254:SF16">
    <property type="entry name" value="BLR3842 PROTEIN"/>
    <property type="match status" value="1"/>
</dbReference>
<evidence type="ECO:0000256" key="18">
    <source>
        <dbReference type="PIRSR" id="PIRSR605493-1"/>
    </source>
</evidence>
<comment type="similarity">
    <text evidence="4">Belongs to the class II aldolase/RraA-like family.</text>
</comment>
<keyword evidence="20" id="KW-1185">Reference proteome</keyword>
<evidence type="ECO:0000313" key="19">
    <source>
        <dbReference type="EMBL" id="SDI98187.1"/>
    </source>
</evidence>
<gene>
    <name evidence="19" type="ORF">SAMN05216555_10624</name>
</gene>
<evidence type="ECO:0000256" key="12">
    <source>
        <dbReference type="ARBA" id="ARBA00023239"/>
    </source>
</evidence>
<evidence type="ECO:0000313" key="20">
    <source>
        <dbReference type="Proteomes" id="UP000182130"/>
    </source>
</evidence>
<comment type="cofactor">
    <cofactor evidence="2 18">
        <name>Mg(2+)</name>
        <dbReference type="ChEBI" id="CHEBI:18420"/>
    </cofactor>
</comment>
<comment type="function">
    <text evidence="13">Catalyzes the aldol cleavage of 4-hydroxy-4-methyl-2-oxoglutarate (HMG) into 2 molecules of pyruvate. Also contains a secondary oxaloacetate (OAA) decarboxylase activity due to the common pyruvate enolate transition state formed following C-C bond cleavage in the retro-aldol and decarboxylation reactions.</text>
</comment>
<dbReference type="AlphaFoldDB" id="A0A1G8Q0G5"/>
<dbReference type="EMBL" id="FNEI01000006">
    <property type="protein sequence ID" value="SDI98187.1"/>
    <property type="molecule type" value="Genomic_DNA"/>
</dbReference>
<evidence type="ECO:0000256" key="7">
    <source>
        <dbReference type="ARBA" id="ARBA00012213"/>
    </source>
</evidence>
<dbReference type="Gene3D" id="3.50.30.40">
    <property type="entry name" value="Ribonuclease E inhibitor RraA/RraA-like"/>
    <property type="match status" value="1"/>
</dbReference>
<keyword evidence="12" id="KW-0456">Lyase</keyword>
<comment type="catalytic activity">
    <reaction evidence="1">
        <text>4-hydroxy-4-methyl-2-oxoglutarate = 2 pyruvate</text>
        <dbReference type="Rhea" id="RHEA:22748"/>
        <dbReference type="ChEBI" id="CHEBI:15361"/>
        <dbReference type="ChEBI" id="CHEBI:58276"/>
        <dbReference type="EC" id="4.1.3.17"/>
    </reaction>
</comment>
<evidence type="ECO:0000256" key="1">
    <source>
        <dbReference type="ARBA" id="ARBA00001342"/>
    </source>
</evidence>
<dbReference type="CDD" id="cd16841">
    <property type="entry name" value="RraA_family"/>
    <property type="match status" value="1"/>
</dbReference>
<dbReference type="GO" id="GO:0019336">
    <property type="term" value="P:phenol-containing compound catabolic process"/>
    <property type="evidence" value="ECO:0007669"/>
    <property type="project" value="UniProtKB-ARBA"/>
</dbReference>
<protein>
    <recommendedName>
        <fullName evidence="9">Putative 4-hydroxy-4-methyl-2-oxoglutarate aldolase</fullName>
        <ecNumber evidence="8">4.1.1.112</ecNumber>
        <ecNumber evidence="7">4.1.3.17</ecNumber>
    </recommendedName>
    <alternativeName>
        <fullName evidence="15">Oxaloacetate decarboxylase</fullName>
    </alternativeName>
    <alternativeName>
        <fullName evidence="14">RraA-like protein</fullName>
    </alternativeName>
</protein>
<dbReference type="GO" id="GO:0047443">
    <property type="term" value="F:4-hydroxy-4-methyl-2-oxoglutarate aldolase activity"/>
    <property type="evidence" value="ECO:0007669"/>
    <property type="project" value="UniProtKB-EC"/>
</dbReference>
<evidence type="ECO:0000256" key="11">
    <source>
        <dbReference type="ARBA" id="ARBA00022842"/>
    </source>
</evidence>
<dbReference type="NCBIfam" id="NF006731">
    <property type="entry name" value="PRK09262.1"/>
    <property type="match status" value="1"/>
</dbReference>
<evidence type="ECO:0000256" key="5">
    <source>
        <dbReference type="ARBA" id="ARBA00011233"/>
    </source>
</evidence>
<evidence type="ECO:0000256" key="17">
    <source>
        <dbReference type="ARBA" id="ARBA00061585"/>
    </source>
</evidence>
<keyword evidence="10 18" id="KW-0479">Metal-binding</keyword>
<evidence type="ECO:0000256" key="6">
    <source>
        <dbReference type="ARBA" id="ARBA00011643"/>
    </source>
</evidence>
<evidence type="ECO:0000256" key="8">
    <source>
        <dbReference type="ARBA" id="ARBA00012947"/>
    </source>
</evidence>
<comment type="subunit">
    <text evidence="6">Homohexamer.</text>
</comment>
<dbReference type="OrthoDB" id="943692at2"/>
<dbReference type="GO" id="GO:0008948">
    <property type="term" value="F:oxaloacetate decarboxylase activity"/>
    <property type="evidence" value="ECO:0007669"/>
    <property type="project" value="UniProtKB-EC"/>
</dbReference>
<evidence type="ECO:0000256" key="3">
    <source>
        <dbReference type="ARBA" id="ARBA00001968"/>
    </source>
</evidence>
<dbReference type="Pfam" id="PF03737">
    <property type="entry name" value="RraA-like"/>
    <property type="match status" value="1"/>
</dbReference>
<dbReference type="FunFam" id="3.50.30.40:FF:000002">
    <property type="entry name" value="4-carboxy-4-hydroxy-2-oxoadipate aldolase/oxaloacetate decarboxylase"/>
    <property type="match status" value="1"/>
</dbReference>
<dbReference type="EC" id="4.1.1.112" evidence="8"/>
<dbReference type="STRING" id="1045773.SAMN05216555_10624"/>
<dbReference type="PANTHER" id="PTHR33254">
    <property type="entry name" value="4-HYDROXY-4-METHYL-2-OXOGLUTARATE ALDOLASE 3-RELATED"/>
    <property type="match status" value="1"/>
</dbReference>
<feature type="binding site" evidence="18">
    <location>
        <position position="116"/>
    </location>
    <ligand>
        <name>substrate</name>
    </ligand>
</feature>
<dbReference type="InterPro" id="IPR005493">
    <property type="entry name" value="RraA/RraA-like"/>
</dbReference>
<proteinExistence type="inferred from homology"/>
<evidence type="ECO:0000256" key="2">
    <source>
        <dbReference type="ARBA" id="ARBA00001946"/>
    </source>
</evidence>
<accession>A0A1G8Q0G5</accession>
<dbReference type="SUPFAM" id="SSF89562">
    <property type="entry name" value="RraA-like"/>
    <property type="match status" value="1"/>
</dbReference>
<dbReference type="RefSeq" id="WP_074588473.1">
    <property type="nucleotide sequence ID" value="NZ_FNEI01000006.1"/>
</dbReference>
<dbReference type="InterPro" id="IPR036704">
    <property type="entry name" value="RraA/RraA-like_sf"/>
</dbReference>
<evidence type="ECO:0000256" key="4">
    <source>
        <dbReference type="ARBA" id="ARBA00008621"/>
    </source>
</evidence>
<sequence length="224" mass="24106">MIHVKTKFERPAADVVERLSKFSSATIHEAQGRKGALNSKIKPIDRDMSFCGPAVTVRCAPQDNLMLQVAIHYAQSGDVVLVGTGEYEEAGIFGDVLGNAMKAKGIAAMVTESGVRDTADLIELGLPVFSGNVCIKGTVKETLGPINHPLVIGDEIIYPGDILVGDADGVVVVRREEAEEVIALSQARDDHERELIKLYHDGGTTIELCELTDKLKAKGLLVEE</sequence>
<evidence type="ECO:0000256" key="15">
    <source>
        <dbReference type="ARBA" id="ARBA00032305"/>
    </source>
</evidence>
<reference evidence="20" key="1">
    <citation type="submission" date="2016-10" db="EMBL/GenBank/DDBJ databases">
        <authorList>
            <person name="Varghese N."/>
            <person name="Submissions S."/>
        </authorList>
    </citation>
    <scope>NUCLEOTIDE SEQUENCE [LARGE SCALE GENOMIC DNA]</scope>
    <source>
        <strain evidence="20">CGMCC 1.10783</strain>
    </source>
</reference>